<dbReference type="AlphaFoldDB" id="A0A5B7CV12"/>
<keyword evidence="5 6" id="KW-0472">Membrane</keyword>
<protein>
    <submittedName>
        <fullName evidence="8">Transmembrane protein 135</fullName>
    </submittedName>
</protein>
<name>A0A5B7CV12_PORTR</name>
<gene>
    <name evidence="8" type="primary">tmem135</name>
    <name evidence="8" type="ORF">E2C01_005973</name>
</gene>
<dbReference type="InterPro" id="IPR031926">
    <property type="entry name" value="TMEM135_N"/>
</dbReference>
<dbReference type="OrthoDB" id="291792at2759"/>
<dbReference type="Proteomes" id="UP000324222">
    <property type="component" value="Unassembled WGS sequence"/>
</dbReference>
<evidence type="ECO:0000256" key="6">
    <source>
        <dbReference type="SAM" id="Phobius"/>
    </source>
</evidence>
<evidence type="ECO:0000256" key="5">
    <source>
        <dbReference type="ARBA" id="ARBA00023136"/>
    </source>
</evidence>
<evidence type="ECO:0000256" key="3">
    <source>
        <dbReference type="ARBA" id="ARBA00022692"/>
    </source>
</evidence>
<dbReference type="EMBL" id="VSRR010000268">
    <property type="protein sequence ID" value="MPC13249.1"/>
    <property type="molecule type" value="Genomic_DNA"/>
</dbReference>
<dbReference type="InterPro" id="IPR026749">
    <property type="entry name" value="Tmem135"/>
</dbReference>
<reference evidence="8 9" key="1">
    <citation type="submission" date="2019-05" db="EMBL/GenBank/DDBJ databases">
        <title>Another draft genome of Portunus trituberculatus and its Hox gene families provides insights of decapod evolution.</title>
        <authorList>
            <person name="Jeong J.-H."/>
            <person name="Song I."/>
            <person name="Kim S."/>
            <person name="Choi T."/>
            <person name="Kim D."/>
            <person name="Ryu S."/>
            <person name="Kim W."/>
        </authorList>
    </citation>
    <scope>NUCLEOTIDE SEQUENCE [LARGE SCALE GENOMIC DNA]</scope>
    <source>
        <tissue evidence="8">Muscle</tissue>
    </source>
</reference>
<accession>A0A5B7CV12</accession>
<evidence type="ECO:0000256" key="4">
    <source>
        <dbReference type="ARBA" id="ARBA00022989"/>
    </source>
</evidence>
<keyword evidence="4 6" id="KW-1133">Transmembrane helix</keyword>
<evidence type="ECO:0000256" key="2">
    <source>
        <dbReference type="ARBA" id="ARBA00008924"/>
    </source>
</evidence>
<keyword evidence="3 6" id="KW-0812">Transmembrane</keyword>
<feature type="transmembrane region" description="Helical" evidence="6">
    <location>
        <begin position="12"/>
        <end position="31"/>
    </location>
</feature>
<comment type="similarity">
    <text evidence="2">Belongs to the TMEM135 family.</text>
</comment>
<evidence type="ECO:0000313" key="9">
    <source>
        <dbReference type="Proteomes" id="UP000324222"/>
    </source>
</evidence>
<keyword evidence="9" id="KW-1185">Reference proteome</keyword>
<evidence type="ECO:0000313" key="8">
    <source>
        <dbReference type="EMBL" id="MPC13249.1"/>
    </source>
</evidence>
<organism evidence="8 9">
    <name type="scientific">Portunus trituberculatus</name>
    <name type="common">Swimming crab</name>
    <name type="synonym">Neptunus trituberculatus</name>
    <dbReference type="NCBI Taxonomy" id="210409"/>
    <lineage>
        <taxon>Eukaryota</taxon>
        <taxon>Metazoa</taxon>
        <taxon>Ecdysozoa</taxon>
        <taxon>Arthropoda</taxon>
        <taxon>Crustacea</taxon>
        <taxon>Multicrustacea</taxon>
        <taxon>Malacostraca</taxon>
        <taxon>Eumalacostraca</taxon>
        <taxon>Eucarida</taxon>
        <taxon>Decapoda</taxon>
        <taxon>Pleocyemata</taxon>
        <taxon>Brachyura</taxon>
        <taxon>Eubrachyura</taxon>
        <taxon>Portunoidea</taxon>
        <taxon>Portunidae</taxon>
        <taxon>Portuninae</taxon>
        <taxon>Portunus</taxon>
    </lineage>
</organism>
<dbReference type="PANTHER" id="PTHR12459:SF15">
    <property type="entry name" value="TRANSMEMBRANE PROTEIN 135"/>
    <property type="match status" value="1"/>
</dbReference>
<proteinExistence type="inferred from homology"/>
<sequence length="222" mass="24656">MTLPIHILQHFNFLTVSFVPGFIGSLMAILVERPARRTLLAIYVTNVASECLWNSAVGHGYVSSIPCGEILLTHKSRSSIVKGDRVFLLVRVFLGKEESGLMVSHRQTAARQECIPHQPVPWHQKLLALITSKHYLCPHRGGCVPHFIWGTCCGGRWWHGEDRPESGAIAGVLAALSMYFYSAPSLALYMMWKVVEDTIVTSLLLMDLTVARIIQATGLTMT</sequence>
<comment type="subcellular location">
    <subcellularLocation>
        <location evidence="1">Endomembrane system</location>
        <topology evidence="1">Multi-pass membrane protein</topology>
    </subcellularLocation>
</comment>
<dbReference type="GO" id="GO:0012505">
    <property type="term" value="C:endomembrane system"/>
    <property type="evidence" value="ECO:0007669"/>
    <property type="project" value="UniProtKB-SubCell"/>
</dbReference>
<comment type="caution">
    <text evidence="8">The sequence shown here is derived from an EMBL/GenBank/DDBJ whole genome shotgun (WGS) entry which is preliminary data.</text>
</comment>
<evidence type="ECO:0000256" key="1">
    <source>
        <dbReference type="ARBA" id="ARBA00004127"/>
    </source>
</evidence>
<evidence type="ECO:0000259" key="7">
    <source>
        <dbReference type="Pfam" id="PF15982"/>
    </source>
</evidence>
<dbReference type="Pfam" id="PF15982">
    <property type="entry name" value="TMEM135_C_rich"/>
    <property type="match status" value="1"/>
</dbReference>
<feature type="domain" description="Transmembrane protein 135 N-terminal" evidence="7">
    <location>
        <begin position="5"/>
        <end position="57"/>
    </location>
</feature>
<dbReference type="PANTHER" id="PTHR12459">
    <property type="entry name" value="TRANSMEMBRANE PROTEIN 135-RELATED"/>
    <property type="match status" value="1"/>
</dbReference>